<dbReference type="PROSITE" id="PS50801">
    <property type="entry name" value="STAS"/>
    <property type="match status" value="1"/>
</dbReference>
<feature type="transmembrane region" description="Helical" evidence="9">
    <location>
        <begin position="524"/>
        <end position="545"/>
    </location>
</feature>
<comment type="subcellular location">
    <subcellularLocation>
        <location evidence="1">Vacuole membrane</location>
        <topology evidence="1">Multi-pass membrane protein</topology>
    </subcellularLocation>
</comment>
<dbReference type="PANTHER" id="PTHR43310">
    <property type="entry name" value="SULFATE TRANSPORTER YBAR-RELATED"/>
    <property type="match status" value="1"/>
</dbReference>
<feature type="compositionally biased region" description="Basic and acidic residues" evidence="8">
    <location>
        <begin position="246"/>
        <end position="263"/>
    </location>
</feature>
<reference evidence="12" key="1">
    <citation type="submission" date="2023-06" db="EMBL/GenBank/DDBJ databases">
        <title>Genome-scale phylogeny and comparative genomics of the fungal order Sordariales.</title>
        <authorList>
            <consortium name="Lawrence Berkeley National Laboratory"/>
            <person name="Hensen N."/>
            <person name="Bonometti L."/>
            <person name="Westerberg I."/>
            <person name="Brannstrom I.O."/>
            <person name="Guillou S."/>
            <person name="Cros-Aarteil S."/>
            <person name="Calhoun S."/>
            <person name="Haridas S."/>
            <person name="Kuo A."/>
            <person name="Mondo S."/>
            <person name="Pangilinan J."/>
            <person name="Riley R."/>
            <person name="Labutti K."/>
            <person name="Andreopoulos B."/>
            <person name="Lipzen A."/>
            <person name="Chen C."/>
            <person name="Yanf M."/>
            <person name="Daum C."/>
            <person name="Ng V."/>
            <person name="Clum A."/>
            <person name="Steindorff A."/>
            <person name="Ohm R."/>
            <person name="Martin F."/>
            <person name="Silar P."/>
            <person name="Natvig D."/>
            <person name="Lalanne C."/>
            <person name="Gautier V."/>
            <person name="Ament-Velasquez S.L."/>
            <person name="Kruys A."/>
            <person name="Hutchinson M.I."/>
            <person name="Powell A.J."/>
            <person name="Barry K."/>
            <person name="Miller A.N."/>
            <person name="Grigoriev I.V."/>
            <person name="Debuchy R."/>
            <person name="Gladieux P."/>
            <person name="Thoren M.H."/>
            <person name="Johannesson H."/>
        </authorList>
    </citation>
    <scope>NUCLEOTIDE SEQUENCE</scope>
    <source>
        <strain evidence="12">CBS 606.72</strain>
    </source>
</reference>
<name>A0AA40CBU5_9PEZI</name>
<feature type="region of interest" description="Disordered" evidence="8">
    <location>
        <begin position="103"/>
        <end position="268"/>
    </location>
</feature>
<feature type="transmembrane region" description="Helical" evidence="9">
    <location>
        <begin position="332"/>
        <end position="353"/>
    </location>
</feature>
<feature type="compositionally biased region" description="Polar residues" evidence="8">
    <location>
        <begin position="37"/>
        <end position="55"/>
    </location>
</feature>
<evidence type="ECO:0000259" key="11">
    <source>
        <dbReference type="PROSITE" id="PS50801"/>
    </source>
</evidence>
<evidence type="ECO:0000313" key="12">
    <source>
        <dbReference type="EMBL" id="KAK0631819.1"/>
    </source>
</evidence>
<comment type="caution">
    <text evidence="12">The sequence shown here is derived from an EMBL/GenBank/DDBJ whole genome shotgun (WGS) entry which is preliminary data.</text>
</comment>
<feature type="transmembrane region" description="Helical" evidence="9">
    <location>
        <begin position="580"/>
        <end position="601"/>
    </location>
</feature>
<keyword evidence="7 9" id="KW-0472">Membrane</keyword>
<dbReference type="PANTHER" id="PTHR43310:SF4">
    <property type="entry name" value="AFR304WP"/>
    <property type="match status" value="1"/>
</dbReference>
<dbReference type="InterPro" id="IPR011547">
    <property type="entry name" value="SLC26A/SulP_dom"/>
</dbReference>
<organism evidence="12 13">
    <name type="scientific">Immersiella caudata</name>
    <dbReference type="NCBI Taxonomy" id="314043"/>
    <lineage>
        <taxon>Eukaryota</taxon>
        <taxon>Fungi</taxon>
        <taxon>Dikarya</taxon>
        <taxon>Ascomycota</taxon>
        <taxon>Pezizomycotina</taxon>
        <taxon>Sordariomycetes</taxon>
        <taxon>Sordariomycetidae</taxon>
        <taxon>Sordariales</taxon>
        <taxon>Lasiosphaeriaceae</taxon>
        <taxon>Immersiella</taxon>
    </lineage>
</organism>
<dbReference type="PROSITE" id="PS50042">
    <property type="entry name" value="CNMP_BINDING_3"/>
    <property type="match status" value="1"/>
</dbReference>
<dbReference type="InterPro" id="IPR036513">
    <property type="entry name" value="STAS_dom_sf"/>
</dbReference>
<sequence length="1115" mass="124055">MSSPVFGFSSWRRRSSSVQSQDSQEGSDAPTVLLVSPPQTSTTHDGRQLSSSVGSLTHRDPIRSFVAHGSLRERLAPVDSVQSARSVREDTAELASYFLNDKKEGRSPSFLSRTRPSFSQSRSDQAVLLDEAEHPEPAGASRSSETIEEVSEPSSPETVIEDPLEGPSMLANMLKRSPPDRKFLPPPKADQVREEHVLDESEDENGIGEPRDEAGGDAAEDVPETAPLLSITSHQSRQTYGTQNGRSRERVDLEGQKRQEAHSKSWTARTVDSVRQKKSKALEMFRAIRDPKCWDRHVIWQNVAVAPVACLPAVIVGLLLNILDALSYGMILFPLGSPIFAGLGSAGISIFYVSTIISQITFSSGSIFRGGVGSELIEVVPFFHTSWVSPSRRMAPDVVVLAFIITDLVGEDKPDAVIATTITSYALSSMLTGTVFYLMGKFEFGYIVGFIPRHILIGCIGGVGWFLVATGFEVTARMGGSLEYDLGTLKRLMQPDTVPLWIIPLVLAIILFTGQTHVKSKFFLPAYIIAIPILFYVFVLAIPSLHVDMLRDQGWVFVGPPAGEPWWYFYTLYKFELVDWSAIIQCVPAMFALTFFGILHVPINVPALALNTGEDHADLDHELKLHGYSNILSGLAGSIQNYLVYANTLFFMRSGGDSRLAGFELAAFTFFVMTIGPSLIGYIPVMMVGVLIFDLGFELLLEAVWQPRKKLKVLEYVTVIVIVLIMGIYDFVVGIGVGILLAFISLIFQTSRVSAVRASYSGDIVGSTVRRNPTQQHYLRQVGRQINLIKLAGYLFFGTIVSVEEKIRELIAEEEFLRRPIRFLILDLWQVTGLDYSAGEVFNTISRLLDKKGIELVISGVDPDSELGRSLRAVGLGSDGVEVRLLPGLNPALEYCENELLKTLYASQPIHENHIAPSANLDVPAQAPRLPFDHLLGSSPRRTHLQEAARRSLGKMEVQRTSRWRSFKEPLRLILQIFEDVSDRNEDFWFRAVRFFECREYPAGSVLFRRGERADGFYLLEAGILRAEYDLPQGWLFESIVAGTTCGELPFFSETNRTATCMVERDCVVWQMDRASWAKMQREEPEVAQELLRISLKLTSERMSVITSYTLTMAG</sequence>
<keyword evidence="6 9" id="KW-1133">Transmembrane helix</keyword>
<dbReference type="InterPro" id="IPR014710">
    <property type="entry name" value="RmlC-like_jellyroll"/>
</dbReference>
<gene>
    <name evidence="12" type="ORF">B0T14DRAFT_559566</name>
</gene>
<feature type="compositionally biased region" description="Basic and acidic residues" evidence="8">
    <location>
        <begin position="190"/>
        <end position="199"/>
    </location>
</feature>
<feature type="compositionally biased region" description="Polar residues" evidence="8">
    <location>
        <begin position="230"/>
        <end position="245"/>
    </location>
</feature>
<evidence type="ECO:0000256" key="9">
    <source>
        <dbReference type="SAM" id="Phobius"/>
    </source>
</evidence>
<dbReference type="InterPro" id="IPR002645">
    <property type="entry name" value="STAS_dom"/>
</dbReference>
<dbReference type="Proteomes" id="UP001175000">
    <property type="component" value="Unassembled WGS sequence"/>
</dbReference>
<evidence type="ECO:0000256" key="8">
    <source>
        <dbReference type="SAM" id="MobiDB-lite"/>
    </source>
</evidence>
<dbReference type="EMBL" id="JAULSU010000001">
    <property type="protein sequence ID" value="KAK0631819.1"/>
    <property type="molecule type" value="Genomic_DNA"/>
</dbReference>
<feature type="domain" description="STAS" evidence="11">
    <location>
        <begin position="788"/>
        <end position="896"/>
    </location>
</feature>
<evidence type="ECO:0000256" key="5">
    <source>
        <dbReference type="ARBA" id="ARBA00022970"/>
    </source>
</evidence>
<evidence type="ECO:0000256" key="6">
    <source>
        <dbReference type="ARBA" id="ARBA00022989"/>
    </source>
</evidence>
<evidence type="ECO:0000256" key="1">
    <source>
        <dbReference type="ARBA" id="ARBA00004128"/>
    </source>
</evidence>
<evidence type="ECO:0000259" key="10">
    <source>
        <dbReference type="PROSITE" id="PS50042"/>
    </source>
</evidence>
<dbReference type="GO" id="GO:0000329">
    <property type="term" value="C:fungal-type vacuole membrane"/>
    <property type="evidence" value="ECO:0007669"/>
    <property type="project" value="UniProtKB-ARBA"/>
</dbReference>
<feature type="transmembrane region" description="Helical" evidence="9">
    <location>
        <begin position="492"/>
        <end position="512"/>
    </location>
</feature>
<dbReference type="CDD" id="cd07042">
    <property type="entry name" value="STAS_SulP_like_sulfate_transporter"/>
    <property type="match status" value="1"/>
</dbReference>
<keyword evidence="3" id="KW-0926">Vacuole</keyword>
<dbReference type="InterPro" id="IPR018490">
    <property type="entry name" value="cNMP-bd_dom_sf"/>
</dbReference>
<evidence type="ECO:0000313" key="13">
    <source>
        <dbReference type="Proteomes" id="UP001175000"/>
    </source>
</evidence>
<keyword evidence="5" id="KW-0029">Amino-acid transport</keyword>
<dbReference type="SUPFAM" id="SSF52091">
    <property type="entry name" value="SpoIIaa-like"/>
    <property type="match status" value="1"/>
</dbReference>
<proteinExistence type="predicted"/>
<accession>A0AA40CBU5</accession>
<dbReference type="Gene3D" id="3.30.750.24">
    <property type="entry name" value="STAS domain"/>
    <property type="match status" value="1"/>
</dbReference>
<dbReference type="Gene3D" id="2.60.120.10">
    <property type="entry name" value="Jelly Rolls"/>
    <property type="match status" value="1"/>
</dbReference>
<feature type="domain" description="Cyclic nucleotide-binding" evidence="10">
    <location>
        <begin position="999"/>
        <end position="1080"/>
    </location>
</feature>
<feature type="compositionally biased region" description="Low complexity" evidence="8">
    <location>
        <begin position="16"/>
        <end position="27"/>
    </location>
</feature>
<evidence type="ECO:0000256" key="4">
    <source>
        <dbReference type="ARBA" id="ARBA00022692"/>
    </source>
</evidence>
<dbReference type="FunFam" id="2.60.120.10:FF:000141">
    <property type="entry name" value="Sulfate transporter family protein"/>
    <property type="match status" value="1"/>
</dbReference>
<dbReference type="SUPFAM" id="SSF51206">
    <property type="entry name" value="cAMP-binding domain-like"/>
    <property type="match status" value="1"/>
</dbReference>
<evidence type="ECO:0000256" key="2">
    <source>
        <dbReference type="ARBA" id="ARBA00022448"/>
    </source>
</evidence>
<dbReference type="Pfam" id="PF01740">
    <property type="entry name" value="STAS"/>
    <property type="match status" value="1"/>
</dbReference>
<feature type="transmembrane region" description="Helical" evidence="9">
    <location>
        <begin position="717"/>
        <end position="748"/>
    </location>
</feature>
<dbReference type="CDD" id="cd00038">
    <property type="entry name" value="CAP_ED"/>
    <property type="match status" value="1"/>
</dbReference>
<dbReference type="Pfam" id="PF00916">
    <property type="entry name" value="Sulfate_transp"/>
    <property type="match status" value="1"/>
</dbReference>
<feature type="transmembrane region" description="Helical" evidence="9">
    <location>
        <begin position="686"/>
        <end position="705"/>
    </location>
</feature>
<feature type="transmembrane region" description="Helical" evidence="9">
    <location>
        <begin position="660"/>
        <end position="680"/>
    </location>
</feature>
<evidence type="ECO:0000256" key="3">
    <source>
        <dbReference type="ARBA" id="ARBA00022554"/>
    </source>
</evidence>
<dbReference type="GO" id="GO:0034490">
    <property type="term" value="P:basic amino acid transmembrane import into vacuole"/>
    <property type="evidence" value="ECO:0007669"/>
    <property type="project" value="UniProtKB-ARBA"/>
</dbReference>
<feature type="transmembrane region" description="Helical" evidence="9">
    <location>
        <begin position="416"/>
        <end position="438"/>
    </location>
</feature>
<dbReference type="SMART" id="SM00100">
    <property type="entry name" value="cNMP"/>
    <property type="match status" value="1"/>
</dbReference>
<dbReference type="FunFam" id="3.30.750.24:FF:000012">
    <property type="entry name" value="Sulfate transporter family protein"/>
    <property type="match status" value="1"/>
</dbReference>
<dbReference type="InterPro" id="IPR052706">
    <property type="entry name" value="Membrane-Transporter-like"/>
</dbReference>
<feature type="compositionally biased region" description="Polar residues" evidence="8">
    <location>
        <begin position="109"/>
        <end position="124"/>
    </location>
</feature>
<dbReference type="AlphaFoldDB" id="A0AA40CBU5"/>
<feature type="transmembrane region" description="Helical" evidence="9">
    <location>
        <begin position="299"/>
        <end position="320"/>
    </location>
</feature>
<dbReference type="InterPro" id="IPR000595">
    <property type="entry name" value="cNMP-bd_dom"/>
</dbReference>
<keyword evidence="2" id="KW-0813">Transport</keyword>
<feature type="transmembrane region" description="Helical" evidence="9">
    <location>
        <begin position="450"/>
        <end position="472"/>
    </location>
</feature>
<keyword evidence="13" id="KW-1185">Reference proteome</keyword>
<protein>
    <submittedName>
        <fullName evidence="12">Sulfate transporter family-domain-containing protein</fullName>
    </submittedName>
</protein>
<dbReference type="Pfam" id="PF00027">
    <property type="entry name" value="cNMP_binding"/>
    <property type="match status" value="1"/>
</dbReference>
<keyword evidence="4 9" id="KW-0812">Transmembrane</keyword>
<evidence type="ECO:0000256" key="7">
    <source>
        <dbReference type="ARBA" id="ARBA00023136"/>
    </source>
</evidence>
<feature type="region of interest" description="Disordered" evidence="8">
    <location>
        <begin position="1"/>
        <end position="60"/>
    </location>
</feature>